<sequence>MLLALVTAAQPPTLSLDQFLAQVEQRFPKLIGAEAERLAVSAKRQAKEGAFDPQLSLGTESLRYNSASSRGKAAAGASNELGVEVATPYGLKLAAGRTWNAGSVKSPSSATGSDGSYFLYARYPLARGGGINEKAAGLSQARLAEPAATVSVAGLRQSTLLEAAQAYFDWAGAVQKLQVAQKLLDVGVFRATGLKKELEKGLQAAITITEAEAEVERRRANQIKAQRDVEKAALKLSKFAWDGSDPRSLAPTALELPTPLAPQALPEALARAQEQRPELKLVALQTESVRIDGRLAQNDLKPSVDLVFSPGTDLGDKGVGGTYKFGVTASIPLYQNDAKGRREEARQKEQKLTREAELLQRTIELEVRDATSALQRAHERFVAAQERYEKTKKVEEGELKLFQAGLGTLFLVNQREQATAEAASLVIDIQVEYAQAQAAFRAAQMGF</sequence>
<evidence type="ECO:0000256" key="1">
    <source>
        <dbReference type="ARBA" id="ARBA00004442"/>
    </source>
</evidence>
<dbReference type="RefSeq" id="WP_184192704.1">
    <property type="nucleotide sequence ID" value="NZ_JACHGW010000001.1"/>
</dbReference>
<evidence type="ECO:0000256" key="3">
    <source>
        <dbReference type="ARBA" id="ARBA00022448"/>
    </source>
</evidence>
<feature type="coiled-coil region" evidence="8">
    <location>
        <begin position="335"/>
        <end position="362"/>
    </location>
</feature>
<dbReference type="GO" id="GO:0009279">
    <property type="term" value="C:cell outer membrane"/>
    <property type="evidence" value="ECO:0007669"/>
    <property type="project" value="UniProtKB-SubCell"/>
</dbReference>
<evidence type="ECO:0000256" key="7">
    <source>
        <dbReference type="ARBA" id="ARBA00023237"/>
    </source>
</evidence>
<dbReference type="GO" id="GO:0015288">
    <property type="term" value="F:porin activity"/>
    <property type="evidence" value="ECO:0007669"/>
    <property type="project" value="TreeGrafter"/>
</dbReference>
<organism evidence="9 10">
    <name type="scientific">Armatimonas rosea</name>
    <dbReference type="NCBI Taxonomy" id="685828"/>
    <lineage>
        <taxon>Bacteria</taxon>
        <taxon>Bacillati</taxon>
        <taxon>Armatimonadota</taxon>
        <taxon>Armatimonadia</taxon>
        <taxon>Armatimonadales</taxon>
        <taxon>Armatimonadaceae</taxon>
        <taxon>Armatimonas</taxon>
    </lineage>
</organism>
<reference evidence="9 10" key="1">
    <citation type="submission" date="2020-08" db="EMBL/GenBank/DDBJ databases">
        <title>Genomic Encyclopedia of Type Strains, Phase IV (KMG-IV): sequencing the most valuable type-strain genomes for metagenomic binning, comparative biology and taxonomic classification.</title>
        <authorList>
            <person name="Goeker M."/>
        </authorList>
    </citation>
    <scope>NUCLEOTIDE SEQUENCE [LARGE SCALE GENOMIC DNA]</scope>
    <source>
        <strain evidence="9 10">DSM 23562</strain>
    </source>
</reference>
<evidence type="ECO:0000313" key="9">
    <source>
        <dbReference type="EMBL" id="MBB6049085.1"/>
    </source>
</evidence>
<evidence type="ECO:0000256" key="4">
    <source>
        <dbReference type="ARBA" id="ARBA00022452"/>
    </source>
</evidence>
<keyword evidence="8" id="KW-0175">Coiled coil</keyword>
<gene>
    <name evidence="9" type="ORF">HNQ39_000847</name>
</gene>
<dbReference type="GO" id="GO:1990281">
    <property type="term" value="C:efflux pump complex"/>
    <property type="evidence" value="ECO:0007669"/>
    <property type="project" value="TreeGrafter"/>
</dbReference>
<keyword evidence="10" id="KW-1185">Reference proteome</keyword>
<dbReference type="InterPro" id="IPR003423">
    <property type="entry name" value="OMP_efflux"/>
</dbReference>
<comment type="similarity">
    <text evidence="2">Belongs to the outer membrane factor (OMF) (TC 1.B.17) family.</text>
</comment>
<keyword evidence="4" id="KW-1134">Transmembrane beta strand</keyword>
<dbReference type="Gene3D" id="1.20.1600.10">
    <property type="entry name" value="Outer membrane efflux proteins (OEP)"/>
    <property type="match status" value="1"/>
</dbReference>
<dbReference type="InterPro" id="IPR051906">
    <property type="entry name" value="TolC-like"/>
</dbReference>
<comment type="subcellular location">
    <subcellularLocation>
        <location evidence="1">Cell outer membrane</location>
    </subcellularLocation>
</comment>
<proteinExistence type="inferred from homology"/>
<dbReference type="EMBL" id="JACHGW010000001">
    <property type="protein sequence ID" value="MBB6049085.1"/>
    <property type="molecule type" value="Genomic_DNA"/>
</dbReference>
<dbReference type="GO" id="GO:0015562">
    <property type="term" value="F:efflux transmembrane transporter activity"/>
    <property type="evidence" value="ECO:0007669"/>
    <property type="project" value="InterPro"/>
</dbReference>
<name>A0A7W9SM07_ARMRO</name>
<keyword evidence="6" id="KW-0472">Membrane</keyword>
<protein>
    <submittedName>
        <fullName evidence="9">Outer membrane protein TolC</fullName>
    </submittedName>
</protein>
<dbReference type="PANTHER" id="PTHR30026">
    <property type="entry name" value="OUTER MEMBRANE PROTEIN TOLC"/>
    <property type="match status" value="1"/>
</dbReference>
<dbReference type="Pfam" id="PF02321">
    <property type="entry name" value="OEP"/>
    <property type="match status" value="1"/>
</dbReference>
<comment type="caution">
    <text evidence="9">The sequence shown here is derived from an EMBL/GenBank/DDBJ whole genome shotgun (WGS) entry which is preliminary data.</text>
</comment>
<dbReference type="PANTHER" id="PTHR30026:SF20">
    <property type="entry name" value="OUTER MEMBRANE PROTEIN TOLC"/>
    <property type="match status" value="1"/>
</dbReference>
<dbReference type="Proteomes" id="UP000520814">
    <property type="component" value="Unassembled WGS sequence"/>
</dbReference>
<keyword evidence="7" id="KW-0998">Cell outer membrane</keyword>
<dbReference type="AlphaFoldDB" id="A0A7W9SM07"/>
<evidence type="ECO:0000256" key="2">
    <source>
        <dbReference type="ARBA" id="ARBA00007613"/>
    </source>
</evidence>
<dbReference type="SUPFAM" id="SSF56954">
    <property type="entry name" value="Outer membrane efflux proteins (OEP)"/>
    <property type="match status" value="1"/>
</dbReference>
<keyword evidence="5" id="KW-0812">Transmembrane</keyword>
<accession>A0A7W9SM07</accession>
<evidence type="ECO:0000256" key="5">
    <source>
        <dbReference type="ARBA" id="ARBA00022692"/>
    </source>
</evidence>
<evidence type="ECO:0000313" key="10">
    <source>
        <dbReference type="Proteomes" id="UP000520814"/>
    </source>
</evidence>
<keyword evidence="3" id="KW-0813">Transport</keyword>
<evidence type="ECO:0000256" key="8">
    <source>
        <dbReference type="SAM" id="Coils"/>
    </source>
</evidence>
<evidence type="ECO:0000256" key="6">
    <source>
        <dbReference type="ARBA" id="ARBA00023136"/>
    </source>
</evidence>